<accession>A0ABX0KMZ8</accession>
<proteinExistence type="predicted"/>
<dbReference type="SFLD" id="SFLDS00029">
    <property type="entry name" value="Radical_SAM"/>
    <property type="match status" value="1"/>
</dbReference>
<evidence type="ECO:0000313" key="7">
    <source>
        <dbReference type="EMBL" id="NHQ85781.1"/>
    </source>
</evidence>
<dbReference type="PANTHER" id="PTHR11228">
    <property type="entry name" value="RADICAL SAM DOMAIN PROTEIN"/>
    <property type="match status" value="1"/>
</dbReference>
<sequence>MYSHLFCSKPFNFIDIKRNKAGVCCWVKLPIWQGESADFSIDSAWNSDNAQKIRKSILDGSFSYCSKDCPFLHGAAAPPAVQEKQDSVIHGFLSAISNPVQGRDQLKDTGMLQIIRDNLCIMPDLPAFVECGFDNSCNLSCPSCRNERQVETEHQENILVMQNKVEQQLFPGLKSLYITGSGDPFGSPYFNRWLRKMSVSHFSDDAFIHLHTNAQLWDEAMWNKLPESVRERCKTCEISIDGTSAATYELNRRGGDFNRLLNNLEFIAGLKRERKLLYLKIHMVVQENNYHEMPDFVALGRRLSADEVYFSYLSDWGTFSVTELEMRQVHLPTHARYHSFLKVLKHPYLREPCVNLGNLNDIDCAQYQKTHHPLIRLRELVATGS</sequence>
<organism evidence="7 8">
    <name type="scientific">Iodobacter violaceini</name>
    <dbReference type="NCBI Taxonomy" id="3044271"/>
    <lineage>
        <taxon>Bacteria</taxon>
        <taxon>Pseudomonadati</taxon>
        <taxon>Pseudomonadota</taxon>
        <taxon>Betaproteobacteria</taxon>
        <taxon>Neisseriales</taxon>
        <taxon>Chitinibacteraceae</taxon>
        <taxon>Iodobacter</taxon>
    </lineage>
</organism>
<dbReference type="InterPro" id="IPR058240">
    <property type="entry name" value="rSAM_sf"/>
</dbReference>
<dbReference type="CDD" id="cd21109">
    <property type="entry name" value="SPASM"/>
    <property type="match status" value="1"/>
</dbReference>
<evidence type="ECO:0000256" key="1">
    <source>
        <dbReference type="ARBA" id="ARBA00001966"/>
    </source>
</evidence>
<keyword evidence="3" id="KW-0479">Metal-binding</keyword>
<dbReference type="RefSeq" id="WP_166823680.1">
    <property type="nucleotide sequence ID" value="NZ_JAAOLX010000003.1"/>
</dbReference>
<evidence type="ECO:0000313" key="8">
    <source>
        <dbReference type="Proteomes" id="UP000712570"/>
    </source>
</evidence>
<dbReference type="InterPro" id="IPR013785">
    <property type="entry name" value="Aldolase_TIM"/>
</dbReference>
<evidence type="ECO:0000259" key="6">
    <source>
        <dbReference type="Pfam" id="PF04055"/>
    </source>
</evidence>
<dbReference type="SUPFAM" id="SSF102114">
    <property type="entry name" value="Radical SAM enzymes"/>
    <property type="match status" value="1"/>
</dbReference>
<dbReference type="Proteomes" id="UP000712570">
    <property type="component" value="Unassembled WGS sequence"/>
</dbReference>
<dbReference type="EMBL" id="JAAOLX010000003">
    <property type="protein sequence ID" value="NHQ85781.1"/>
    <property type="molecule type" value="Genomic_DNA"/>
</dbReference>
<feature type="domain" description="Radical SAM core" evidence="6">
    <location>
        <begin position="135"/>
        <end position="297"/>
    </location>
</feature>
<keyword evidence="2" id="KW-0949">S-adenosyl-L-methionine</keyword>
<evidence type="ECO:0000256" key="2">
    <source>
        <dbReference type="ARBA" id="ARBA00022691"/>
    </source>
</evidence>
<comment type="caution">
    <text evidence="7">The sequence shown here is derived from an EMBL/GenBank/DDBJ whole genome shotgun (WGS) entry which is preliminary data.</text>
</comment>
<name>A0ABX0KMZ8_9NEIS</name>
<evidence type="ECO:0000256" key="4">
    <source>
        <dbReference type="ARBA" id="ARBA00023004"/>
    </source>
</evidence>
<dbReference type="InterPro" id="IPR007197">
    <property type="entry name" value="rSAM"/>
</dbReference>
<keyword evidence="4" id="KW-0408">Iron</keyword>
<evidence type="ECO:0000256" key="3">
    <source>
        <dbReference type="ARBA" id="ARBA00022723"/>
    </source>
</evidence>
<dbReference type="PANTHER" id="PTHR11228:SF7">
    <property type="entry name" value="PQQA PEPTIDE CYCLASE"/>
    <property type="match status" value="1"/>
</dbReference>
<reference evidence="7 8" key="1">
    <citation type="submission" date="2020-03" db="EMBL/GenBank/DDBJ databases">
        <title>Draft genome sequence of environmentally isolated violet-colored cultures.</title>
        <authorList>
            <person name="Wilson H.S."/>
        </authorList>
    </citation>
    <scope>NUCLEOTIDE SEQUENCE [LARGE SCALE GENOMIC DNA]</scope>
    <source>
        <strain evidence="7 8">HSC-16F04</strain>
    </source>
</reference>
<gene>
    <name evidence="7" type="ORF">HA050_06565</name>
</gene>
<keyword evidence="8" id="KW-1185">Reference proteome</keyword>
<keyword evidence="5" id="KW-0411">Iron-sulfur</keyword>
<dbReference type="SFLD" id="SFLDG01067">
    <property type="entry name" value="SPASM/twitch_domain_containing"/>
    <property type="match status" value="1"/>
</dbReference>
<comment type="cofactor">
    <cofactor evidence="1">
        <name>[4Fe-4S] cluster</name>
        <dbReference type="ChEBI" id="CHEBI:49883"/>
    </cofactor>
</comment>
<dbReference type="InterPro" id="IPR050377">
    <property type="entry name" value="Radical_SAM_PqqE_MftC-like"/>
</dbReference>
<dbReference type="Pfam" id="PF04055">
    <property type="entry name" value="Radical_SAM"/>
    <property type="match status" value="1"/>
</dbReference>
<evidence type="ECO:0000256" key="5">
    <source>
        <dbReference type="ARBA" id="ARBA00023014"/>
    </source>
</evidence>
<protein>
    <submittedName>
        <fullName evidence="7">Radical SAM protein</fullName>
    </submittedName>
</protein>
<dbReference type="Gene3D" id="3.20.20.70">
    <property type="entry name" value="Aldolase class I"/>
    <property type="match status" value="1"/>
</dbReference>